<dbReference type="InterPro" id="IPR013187">
    <property type="entry name" value="F-box-assoc_dom_typ3"/>
</dbReference>
<gene>
    <name evidence="3" type="ordered locus">AXX17_At3g40950</name>
</gene>
<evidence type="ECO:0000256" key="1">
    <source>
        <dbReference type="SAM" id="MobiDB-lite"/>
    </source>
</evidence>
<name>A0A178VLF3_ARATH</name>
<dbReference type="SUPFAM" id="SSF81383">
    <property type="entry name" value="F-box domain"/>
    <property type="match status" value="1"/>
</dbReference>
<dbReference type="PANTHER" id="PTHR31111:SF94">
    <property type="entry name" value="E3 UBIQUITIN-PROTEIN LIGASE SGIP1"/>
    <property type="match status" value="1"/>
</dbReference>
<dbReference type="InterPro" id="IPR036047">
    <property type="entry name" value="F-box-like_dom_sf"/>
</dbReference>
<evidence type="ECO:0000313" key="4">
    <source>
        <dbReference type="Proteomes" id="UP000078284"/>
    </source>
</evidence>
<protein>
    <recommendedName>
        <fullName evidence="2">F-box domain-containing protein</fullName>
    </recommendedName>
</protein>
<dbReference type="Proteomes" id="UP000078284">
    <property type="component" value="Chromosome 3"/>
</dbReference>
<dbReference type="Gene3D" id="1.20.1280.50">
    <property type="match status" value="1"/>
</dbReference>
<comment type="caution">
    <text evidence="3">The sequence shown here is derived from an EMBL/GenBank/DDBJ whole genome shotgun (WGS) entry which is preliminary data.</text>
</comment>
<proteinExistence type="predicted"/>
<dbReference type="Pfam" id="PF08268">
    <property type="entry name" value="FBA_3"/>
    <property type="match status" value="1"/>
</dbReference>
<dbReference type="EMBL" id="LUHQ01000003">
    <property type="protein sequence ID" value="OAP06281.1"/>
    <property type="molecule type" value="Genomic_DNA"/>
</dbReference>
<feature type="domain" description="F-box" evidence="2">
    <location>
        <begin position="28"/>
        <end position="77"/>
    </location>
</feature>
<dbReference type="NCBIfam" id="TIGR01640">
    <property type="entry name" value="F_box_assoc_1"/>
    <property type="match status" value="1"/>
</dbReference>
<dbReference type="ExpressionAtlas" id="A0A178VLF3">
    <property type="expression patterns" value="baseline and differential"/>
</dbReference>
<dbReference type="AlphaFoldDB" id="A0A178VLF3"/>
<evidence type="ECO:0000313" key="3">
    <source>
        <dbReference type="EMBL" id="OAP06281.1"/>
    </source>
</evidence>
<dbReference type="PROSITE" id="PS50181">
    <property type="entry name" value="FBOX"/>
    <property type="match status" value="1"/>
</dbReference>
<dbReference type="Pfam" id="PF00646">
    <property type="entry name" value="F-box"/>
    <property type="match status" value="1"/>
</dbReference>
<dbReference type="InterPro" id="IPR001810">
    <property type="entry name" value="F-box_dom"/>
</dbReference>
<reference evidence="4" key="1">
    <citation type="journal article" date="2016" name="Proc. Natl. Acad. Sci. U.S.A.">
        <title>Chromosome-level assembly of Arabidopsis thaliana Ler reveals the extent of translocation and inversion polymorphisms.</title>
        <authorList>
            <person name="Zapata L."/>
            <person name="Ding J."/>
            <person name="Willing E.M."/>
            <person name="Hartwig B."/>
            <person name="Bezdan D."/>
            <person name="Jiao W.B."/>
            <person name="Patel V."/>
            <person name="Velikkakam James G."/>
            <person name="Koornneef M."/>
            <person name="Ossowski S."/>
            <person name="Schneeberger K."/>
        </authorList>
    </citation>
    <scope>NUCLEOTIDE SEQUENCE [LARGE SCALE GENOMIC DNA]</scope>
    <source>
        <strain evidence="4">cv. Landsberg erecta</strain>
    </source>
</reference>
<feature type="region of interest" description="Disordered" evidence="1">
    <location>
        <begin position="1"/>
        <end position="24"/>
    </location>
</feature>
<dbReference type="PANTHER" id="PTHR31111">
    <property type="entry name" value="BNAA05G37150D PROTEIN-RELATED"/>
    <property type="match status" value="1"/>
</dbReference>
<accession>A0A178VLF3</accession>
<evidence type="ECO:0000259" key="2">
    <source>
        <dbReference type="PROSITE" id="PS50181"/>
    </source>
</evidence>
<dbReference type="SMART" id="SM00256">
    <property type="entry name" value="FBOX"/>
    <property type="match status" value="1"/>
</dbReference>
<sequence>MSGMLGLSAVMGKRPKQQVTARPRKCPIEKPEEIPDDLLIDVFSRLSIEDVARCRCLSRFWSSILRRRYFTELFHKMSSTRPRILFTFLYYGKRLFYSMPQDLDPSNHYSPLPYFSISYSPISAHYQMHFPKVLGASAKVCPPILGLICCKSSKTMIFNPSTRESKFISTTKRVGVKSTSFGYDPIDKLFKVLSMSDDFVCRVSTLGTEVVTWRTVECSVPHHPLHSEICMDGVLYYLARRVGDETPKPYMVAAFEVRLERFKFLPMDLRCKHIGCSAVIDYKGKLAVVWLNVDRDNQRHIESFELRVLNDVDEVKWSQIIYELPNYWNNLPADIDVSIVGMTSAGEIVLATSHIRHPFYIFYYSTVTLAIVQLRIDFGIEGSEANHCSTMSTFVNHVENVELACGLGLSSIAM</sequence>
<dbReference type="InterPro" id="IPR017451">
    <property type="entry name" value="F-box-assoc_interact_dom"/>
</dbReference>
<organism evidence="3 4">
    <name type="scientific">Arabidopsis thaliana</name>
    <name type="common">Mouse-ear cress</name>
    <dbReference type="NCBI Taxonomy" id="3702"/>
    <lineage>
        <taxon>Eukaryota</taxon>
        <taxon>Viridiplantae</taxon>
        <taxon>Streptophyta</taxon>
        <taxon>Embryophyta</taxon>
        <taxon>Tracheophyta</taxon>
        <taxon>Spermatophyta</taxon>
        <taxon>Magnoliopsida</taxon>
        <taxon>eudicotyledons</taxon>
        <taxon>Gunneridae</taxon>
        <taxon>Pentapetalae</taxon>
        <taxon>rosids</taxon>
        <taxon>malvids</taxon>
        <taxon>Brassicales</taxon>
        <taxon>Brassicaceae</taxon>
        <taxon>Camelineae</taxon>
        <taxon>Arabidopsis</taxon>
    </lineage>
</organism>